<dbReference type="SUPFAM" id="SSF53474">
    <property type="entry name" value="alpha/beta-Hydrolases"/>
    <property type="match status" value="1"/>
</dbReference>
<evidence type="ECO:0000259" key="2">
    <source>
        <dbReference type="Pfam" id="PF00975"/>
    </source>
</evidence>
<dbReference type="PANTHER" id="PTHR11487:SF0">
    <property type="entry name" value="S-ACYL FATTY ACID SYNTHASE THIOESTERASE, MEDIUM CHAIN"/>
    <property type="match status" value="1"/>
</dbReference>
<dbReference type="PANTHER" id="PTHR11487">
    <property type="entry name" value="THIOESTERASE"/>
    <property type="match status" value="1"/>
</dbReference>
<dbReference type="RefSeq" id="WP_099640662.1">
    <property type="nucleotide sequence ID" value="NZ_NKHF01000011.1"/>
</dbReference>
<dbReference type="Proteomes" id="UP000228621">
    <property type="component" value="Unassembled WGS sequence"/>
</dbReference>
<proteinExistence type="inferred from homology"/>
<comment type="similarity">
    <text evidence="1">Belongs to the thioesterase family.</text>
</comment>
<dbReference type="Gene3D" id="3.40.50.1820">
    <property type="entry name" value="alpha/beta hydrolase"/>
    <property type="match status" value="1"/>
</dbReference>
<evidence type="ECO:0000313" key="4">
    <source>
        <dbReference type="Proteomes" id="UP000228621"/>
    </source>
</evidence>
<dbReference type="InterPro" id="IPR001031">
    <property type="entry name" value="Thioesterase"/>
</dbReference>
<protein>
    <submittedName>
        <fullName evidence="3">Thioesterase</fullName>
    </submittedName>
</protein>
<dbReference type="EMBL" id="NKHF01000011">
    <property type="protein sequence ID" value="PCK33221.1"/>
    <property type="molecule type" value="Genomic_DNA"/>
</dbReference>
<keyword evidence="4" id="KW-1185">Reference proteome</keyword>
<accession>A0A2A5JVA2</accession>
<sequence>MMPVDLYCFHHAGGSSLFFRQWAQHLPDHWQLHGIDLPGRGTKAGMQSLRDWDEALSHLSSNTQLQPRSERLCVFFGHSLGGMVAYKLADHLRKHALATPDLVCLSACRAPCIPSVTQYAKLSDSDLLSTLYQLDMLPKHRLSQEVEAVVASMFKDDFTLAEQSVSTDITLTMPVELILATQDHLVNPESYDAWSAYCENHFQHHHVGGDHMYLQQHPTLACEVLIAAVARHLTRLQQAKYQKANWQKPLC</sequence>
<dbReference type="GO" id="GO:0008610">
    <property type="term" value="P:lipid biosynthetic process"/>
    <property type="evidence" value="ECO:0007669"/>
    <property type="project" value="TreeGrafter"/>
</dbReference>
<organism evidence="3 4">
    <name type="scientific">Pseudoalteromonas piscicida</name>
    <dbReference type="NCBI Taxonomy" id="43662"/>
    <lineage>
        <taxon>Bacteria</taxon>
        <taxon>Pseudomonadati</taxon>
        <taxon>Pseudomonadota</taxon>
        <taxon>Gammaproteobacteria</taxon>
        <taxon>Alteromonadales</taxon>
        <taxon>Pseudoalteromonadaceae</taxon>
        <taxon>Pseudoalteromonas</taxon>
    </lineage>
</organism>
<comment type="caution">
    <text evidence="3">The sequence shown here is derived from an EMBL/GenBank/DDBJ whole genome shotgun (WGS) entry which is preliminary data.</text>
</comment>
<dbReference type="AlphaFoldDB" id="A0A2A5JVA2"/>
<feature type="domain" description="Thioesterase" evidence="2">
    <location>
        <begin position="6"/>
        <end position="221"/>
    </location>
</feature>
<evidence type="ECO:0000256" key="1">
    <source>
        <dbReference type="ARBA" id="ARBA00007169"/>
    </source>
</evidence>
<dbReference type="OrthoDB" id="8480037at2"/>
<dbReference type="InterPro" id="IPR012223">
    <property type="entry name" value="TEII"/>
</dbReference>
<dbReference type="InterPro" id="IPR029058">
    <property type="entry name" value="AB_hydrolase_fold"/>
</dbReference>
<gene>
    <name evidence="3" type="ORF">CEX98_03055</name>
</gene>
<reference evidence="4" key="1">
    <citation type="journal article" date="2019" name="Genome Announc.">
        <title>Draft Genome Sequence of Pseudoalteromonas piscicida Strain 36Y ROTHPW, an Hypersaline Seawater Isolate from the South Coast of Sonora, Mexico.</title>
        <authorList>
            <person name="Sanchez-Diaz R."/>
            <person name="Molina-Garza Z.J."/>
            <person name="Cruz-Suarez L.E."/>
            <person name="Selvin J."/>
            <person name="Kiran G.S."/>
            <person name="Ibarra-Gamez J.C."/>
            <person name="Gomez-Gil B."/>
            <person name="Galaviz-Silva L."/>
        </authorList>
    </citation>
    <scope>NUCLEOTIDE SEQUENCE [LARGE SCALE GENOMIC DNA]</scope>
    <source>
        <strain evidence="4">36Y_RITHPW</strain>
    </source>
</reference>
<name>A0A2A5JVA2_PSEO7</name>
<dbReference type="Pfam" id="PF00975">
    <property type="entry name" value="Thioesterase"/>
    <property type="match status" value="1"/>
</dbReference>
<evidence type="ECO:0000313" key="3">
    <source>
        <dbReference type="EMBL" id="PCK33221.1"/>
    </source>
</evidence>